<dbReference type="Proteomes" id="UP000599179">
    <property type="component" value="Unassembled WGS sequence"/>
</dbReference>
<name>A0ABQ1SKE1_9FLAO</name>
<dbReference type="RefSeq" id="WP_188459060.1">
    <property type="nucleotide sequence ID" value="NZ_BMGM01000009.1"/>
</dbReference>
<organism evidence="1 2">
    <name type="scientific">Psychroflexus planctonicus</name>
    <dbReference type="NCBI Taxonomy" id="1526575"/>
    <lineage>
        <taxon>Bacteria</taxon>
        <taxon>Pseudomonadati</taxon>
        <taxon>Bacteroidota</taxon>
        <taxon>Flavobacteriia</taxon>
        <taxon>Flavobacteriales</taxon>
        <taxon>Flavobacteriaceae</taxon>
        <taxon>Psychroflexus</taxon>
    </lineage>
</organism>
<dbReference type="EMBL" id="BMGM01000009">
    <property type="protein sequence ID" value="GGE40446.1"/>
    <property type="molecule type" value="Genomic_DNA"/>
</dbReference>
<comment type="caution">
    <text evidence="1">The sequence shown here is derived from an EMBL/GenBank/DDBJ whole genome shotgun (WGS) entry which is preliminary data.</text>
</comment>
<gene>
    <name evidence="1" type="ORF">GCM10010832_20710</name>
</gene>
<sequence>MESVDLRNSVLEFIKTKADTKFLKLVEALATTYQENASINRESLDEYNVDINNAIQEIENGDFYTQEDAKKIANQW</sequence>
<evidence type="ECO:0000313" key="2">
    <source>
        <dbReference type="Proteomes" id="UP000599179"/>
    </source>
</evidence>
<proteinExistence type="predicted"/>
<evidence type="ECO:0000313" key="1">
    <source>
        <dbReference type="EMBL" id="GGE40446.1"/>
    </source>
</evidence>
<accession>A0ABQ1SKE1</accession>
<reference evidence="2" key="1">
    <citation type="journal article" date="2019" name="Int. J. Syst. Evol. Microbiol.">
        <title>The Global Catalogue of Microorganisms (GCM) 10K type strain sequencing project: providing services to taxonomists for standard genome sequencing and annotation.</title>
        <authorList>
            <consortium name="The Broad Institute Genomics Platform"/>
            <consortium name="The Broad Institute Genome Sequencing Center for Infectious Disease"/>
            <person name="Wu L."/>
            <person name="Ma J."/>
        </authorList>
    </citation>
    <scope>NUCLEOTIDE SEQUENCE [LARGE SCALE GENOMIC DNA]</scope>
    <source>
        <strain evidence="2">CGMCC 1.12931</strain>
    </source>
</reference>
<keyword evidence="2" id="KW-1185">Reference proteome</keyword>
<protein>
    <submittedName>
        <fullName evidence="1">Uncharacterized protein</fullName>
    </submittedName>
</protein>